<dbReference type="CDD" id="cd03078">
    <property type="entry name" value="GST_N_Metaxin1_like"/>
    <property type="match status" value="1"/>
</dbReference>
<keyword evidence="7" id="KW-1133">Transmembrane helix</keyword>
<name>A0AAE0U801_9PEZI</name>
<dbReference type="GO" id="GO:0001401">
    <property type="term" value="C:SAM complex"/>
    <property type="evidence" value="ECO:0007669"/>
    <property type="project" value="InterPro"/>
</dbReference>
<feature type="transmembrane region" description="Helical" evidence="7">
    <location>
        <begin position="391"/>
        <end position="413"/>
    </location>
</feature>
<keyword evidence="10" id="KW-1185">Reference proteome</keyword>
<evidence type="ECO:0000256" key="1">
    <source>
        <dbReference type="ARBA" id="ARBA00004294"/>
    </source>
</evidence>
<evidence type="ECO:0000256" key="3">
    <source>
        <dbReference type="ARBA" id="ARBA00022787"/>
    </source>
</evidence>
<reference evidence="9" key="2">
    <citation type="submission" date="2023-06" db="EMBL/GenBank/DDBJ databases">
        <authorList>
            <consortium name="Lawrence Berkeley National Laboratory"/>
            <person name="Haridas S."/>
            <person name="Hensen N."/>
            <person name="Bonometti L."/>
            <person name="Westerberg I."/>
            <person name="Brannstrom I.O."/>
            <person name="Guillou S."/>
            <person name="Cros-Aarteil S."/>
            <person name="Calhoun S."/>
            <person name="Kuo A."/>
            <person name="Mondo S."/>
            <person name="Pangilinan J."/>
            <person name="Riley R."/>
            <person name="LaButti K."/>
            <person name="Andreopoulos B."/>
            <person name="Lipzen A."/>
            <person name="Chen C."/>
            <person name="Yanf M."/>
            <person name="Daum C."/>
            <person name="Ng V."/>
            <person name="Clum A."/>
            <person name="Steindorff A."/>
            <person name="Ohm R."/>
            <person name="Martin F."/>
            <person name="Silar P."/>
            <person name="Natvig D."/>
            <person name="Lalanne C."/>
            <person name="Gautier V."/>
            <person name="Ament-velasquez S.L."/>
            <person name="Kruys A."/>
            <person name="Hutchinson M.I."/>
            <person name="Powell A.J."/>
            <person name="Barry K."/>
            <person name="Miller A.N."/>
            <person name="Grigoriev I.V."/>
            <person name="Debuchy R."/>
            <person name="Gladieux P."/>
            <person name="Thoren M.H."/>
            <person name="Johannesson H."/>
        </authorList>
    </citation>
    <scope>NUCLEOTIDE SEQUENCE</scope>
    <source>
        <strain evidence="9">CBS 232.78</strain>
    </source>
</reference>
<feature type="transmembrane region" description="Helical" evidence="7">
    <location>
        <begin position="358"/>
        <end position="379"/>
    </location>
</feature>
<keyword evidence="4" id="KW-0653">Protein transport</keyword>
<protein>
    <submittedName>
        <fullName evidence="9">Tom37 C-terminal domain-containing protein</fullName>
    </submittedName>
</protein>
<feature type="domain" description="Mitochondrial outer membrane transport complex Sam37/metaxin N-terminal" evidence="8">
    <location>
        <begin position="21"/>
        <end position="144"/>
    </location>
</feature>
<dbReference type="GO" id="GO:0015031">
    <property type="term" value="P:protein transport"/>
    <property type="evidence" value="ECO:0007669"/>
    <property type="project" value="UniProtKB-KW"/>
</dbReference>
<dbReference type="EMBL" id="JAULSW010000001">
    <property type="protein sequence ID" value="KAK3393834.1"/>
    <property type="molecule type" value="Genomic_DNA"/>
</dbReference>
<evidence type="ECO:0000256" key="5">
    <source>
        <dbReference type="ARBA" id="ARBA00023128"/>
    </source>
</evidence>
<dbReference type="GO" id="GO:0007005">
    <property type="term" value="P:mitochondrion organization"/>
    <property type="evidence" value="ECO:0007669"/>
    <property type="project" value="TreeGrafter"/>
</dbReference>
<organism evidence="9 10">
    <name type="scientific">Podospora didyma</name>
    <dbReference type="NCBI Taxonomy" id="330526"/>
    <lineage>
        <taxon>Eukaryota</taxon>
        <taxon>Fungi</taxon>
        <taxon>Dikarya</taxon>
        <taxon>Ascomycota</taxon>
        <taxon>Pezizomycotina</taxon>
        <taxon>Sordariomycetes</taxon>
        <taxon>Sordariomycetidae</taxon>
        <taxon>Sordariales</taxon>
        <taxon>Podosporaceae</taxon>
        <taxon>Podospora</taxon>
    </lineage>
</organism>
<dbReference type="Proteomes" id="UP001285441">
    <property type="component" value="Unassembled WGS sequence"/>
</dbReference>
<evidence type="ECO:0000256" key="6">
    <source>
        <dbReference type="ARBA" id="ARBA00023136"/>
    </source>
</evidence>
<proteinExistence type="predicted"/>
<evidence type="ECO:0000313" key="9">
    <source>
        <dbReference type="EMBL" id="KAK3393834.1"/>
    </source>
</evidence>
<dbReference type="InterPro" id="IPR019564">
    <property type="entry name" value="Sam37/metaxin_N"/>
</dbReference>
<comment type="subcellular location">
    <subcellularLocation>
        <location evidence="1">Mitochondrion outer membrane</location>
    </subcellularLocation>
</comment>
<dbReference type="Pfam" id="PF10568">
    <property type="entry name" value="Tom37"/>
    <property type="match status" value="1"/>
</dbReference>
<sequence length="415" mass="44393">MVLELHVWGPAFGLPSIDAECLAAIAYLARTTSRSEYRLVQTSPSAVPTHHLPALHKPSANTWISGFSPIISHLRSFPSPSFHDDSPPHHGDSTAYSAFLTAHAAPLIALSLYVSSANYAATTRPAYSAILPFPLPWTEPPAIRASMSLRAAHLGLSSLDTDAAEDASIAEEKAAAAAGWVHIPASLSAQLKSKSVKDALTPEQAARIKLDGLAREVLDVLAEADWDRMVLSARCLAYGYLALMAVPDVPRPWLREVLLQGGYPSLCELVGRFRGPEALAAEKLPWEESAAHSGQSSLVAGLNVGARFAQGLIYDIPGIGEEWRRWWARRRKRSVRRPEDTAGLTQKRRDMSASGADTLLVAGVGMAAVLAVNAGFFLYRSGVPSFGAPVHSWQMVRAGLSSFGAAGAMFSGLNA</sequence>
<evidence type="ECO:0000256" key="7">
    <source>
        <dbReference type="SAM" id="Phobius"/>
    </source>
</evidence>
<reference evidence="9" key="1">
    <citation type="journal article" date="2023" name="Mol. Phylogenet. Evol.">
        <title>Genome-scale phylogeny and comparative genomics of the fungal order Sordariales.</title>
        <authorList>
            <person name="Hensen N."/>
            <person name="Bonometti L."/>
            <person name="Westerberg I."/>
            <person name="Brannstrom I.O."/>
            <person name="Guillou S."/>
            <person name="Cros-Aarteil S."/>
            <person name="Calhoun S."/>
            <person name="Haridas S."/>
            <person name="Kuo A."/>
            <person name="Mondo S."/>
            <person name="Pangilinan J."/>
            <person name="Riley R."/>
            <person name="LaButti K."/>
            <person name="Andreopoulos B."/>
            <person name="Lipzen A."/>
            <person name="Chen C."/>
            <person name="Yan M."/>
            <person name="Daum C."/>
            <person name="Ng V."/>
            <person name="Clum A."/>
            <person name="Steindorff A."/>
            <person name="Ohm R.A."/>
            <person name="Martin F."/>
            <person name="Silar P."/>
            <person name="Natvig D.O."/>
            <person name="Lalanne C."/>
            <person name="Gautier V."/>
            <person name="Ament-Velasquez S.L."/>
            <person name="Kruys A."/>
            <person name="Hutchinson M.I."/>
            <person name="Powell A.J."/>
            <person name="Barry K."/>
            <person name="Miller A.N."/>
            <person name="Grigoriev I.V."/>
            <person name="Debuchy R."/>
            <person name="Gladieux P."/>
            <person name="Hiltunen Thoren M."/>
            <person name="Johannesson H."/>
        </authorList>
    </citation>
    <scope>NUCLEOTIDE SEQUENCE</scope>
    <source>
        <strain evidence="9">CBS 232.78</strain>
    </source>
</reference>
<dbReference type="AlphaFoldDB" id="A0AAE0U801"/>
<evidence type="ECO:0000313" key="10">
    <source>
        <dbReference type="Proteomes" id="UP001285441"/>
    </source>
</evidence>
<keyword evidence="7" id="KW-0812">Transmembrane</keyword>
<dbReference type="InterPro" id="IPR050931">
    <property type="entry name" value="Mito_Protein_Transport_Metaxin"/>
</dbReference>
<evidence type="ECO:0000259" key="8">
    <source>
        <dbReference type="Pfam" id="PF10568"/>
    </source>
</evidence>
<keyword evidence="2" id="KW-0813">Transport</keyword>
<dbReference type="PANTHER" id="PTHR12289">
    <property type="entry name" value="METAXIN RELATED"/>
    <property type="match status" value="1"/>
</dbReference>
<keyword evidence="6 7" id="KW-0472">Membrane</keyword>
<dbReference type="PANTHER" id="PTHR12289:SF41">
    <property type="entry name" value="FAILED AXON CONNECTIONS-RELATED"/>
    <property type="match status" value="1"/>
</dbReference>
<evidence type="ECO:0000256" key="2">
    <source>
        <dbReference type="ARBA" id="ARBA00022448"/>
    </source>
</evidence>
<evidence type="ECO:0000256" key="4">
    <source>
        <dbReference type="ARBA" id="ARBA00022927"/>
    </source>
</evidence>
<accession>A0AAE0U801</accession>
<keyword evidence="3" id="KW-1000">Mitochondrion outer membrane</keyword>
<keyword evidence="5" id="KW-0496">Mitochondrion</keyword>
<comment type="caution">
    <text evidence="9">The sequence shown here is derived from an EMBL/GenBank/DDBJ whole genome shotgun (WGS) entry which is preliminary data.</text>
</comment>
<gene>
    <name evidence="9" type="ORF">B0H63DRAFT_516997</name>
</gene>